<dbReference type="Pfam" id="PF00032">
    <property type="entry name" value="Cytochrom_B_C"/>
    <property type="match status" value="1"/>
</dbReference>
<evidence type="ECO:0000256" key="5">
    <source>
        <dbReference type="ARBA" id="ARBA00022448"/>
    </source>
</evidence>
<evidence type="ECO:0000256" key="6">
    <source>
        <dbReference type="ARBA" id="ARBA00022617"/>
    </source>
</evidence>
<evidence type="ECO:0000256" key="12">
    <source>
        <dbReference type="ARBA" id="ARBA00022989"/>
    </source>
</evidence>
<dbReference type="Pfam" id="PF00033">
    <property type="entry name" value="Cytochrome_B"/>
    <property type="match status" value="1"/>
</dbReference>
<protein>
    <recommendedName>
        <fullName evidence="4 20">Cytochrome b</fullName>
    </recommendedName>
</protein>
<dbReference type="InterPro" id="IPR027387">
    <property type="entry name" value="Cytb/b6-like_sf"/>
</dbReference>
<feature type="transmembrane region" description="Helical" evidence="20">
    <location>
        <begin position="178"/>
        <end position="200"/>
    </location>
</feature>
<dbReference type="InterPro" id="IPR048260">
    <property type="entry name" value="Cytochrome_b_C_euk/bac"/>
</dbReference>
<keyword evidence="5 20" id="KW-0813">Transport</keyword>
<keyword evidence="10" id="KW-0999">Mitochondrion inner membrane</keyword>
<evidence type="ECO:0000256" key="7">
    <source>
        <dbReference type="ARBA" id="ARBA00022660"/>
    </source>
</evidence>
<dbReference type="PANTHER" id="PTHR19271:SF16">
    <property type="entry name" value="CYTOCHROME B"/>
    <property type="match status" value="1"/>
</dbReference>
<evidence type="ECO:0000313" key="23">
    <source>
        <dbReference type="EMBL" id="AFV46103.1"/>
    </source>
</evidence>
<dbReference type="Gene3D" id="1.20.810.10">
    <property type="entry name" value="Cytochrome Bc1 Complex, Chain C"/>
    <property type="match status" value="1"/>
</dbReference>
<feature type="transmembrane region" description="Helical" evidence="20">
    <location>
        <begin position="288"/>
        <end position="307"/>
    </location>
</feature>
<evidence type="ECO:0000256" key="2">
    <source>
        <dbReference type="ARBA" id="ARBA00004448"/>
    </source>
</evidence>
<proteinExistence type="inferred from homology"/>
<evidence type="ECO:0000256" key="19">
    <source>
        <dbReference type="PIRSR" id="PIRSR038885-2"/>
    </source>
</evidence>
<dbReference type="CDD" id="cd00290">
    <property type="entry name" value="cytochrome_b_C"/>
    <property type="match status" value="1"/>
</dbReference>
<keyword evidence="15 20" id="KW-0496">Mitochondrion</keyword>
<reference evidence="23" key="1">
    <citation type="journal article" date="2013" name="Biol. J. Linn. Soc. Lond.">
        <title>Evolutionary history of bulldog bats (genus Noctilio): recent diversification and the role of the Caribbean in Neotropical biogeography.</title>
        <authorList>
            <person name="Pavan A.C."/>
            <person name="Martins F.M."/>
            <person name="Morgante J.S."/>
        </authorList>
    </citation>
    <scope>NUCLEOTIDE SEQUENCE</scope>
    <source>
        <strain evidence="23">FM41</strain>
    </source>
</reference>
<dbReference type="InterPro" id="IPR005798">
    <property type="entry name" value="Cyt_b/b6_C"/>
</dbReference>
<dbReference type="EMBL" id="JX235656">
    <property type="protein sequence ID" value="AFV46103.1"/>
    <property type="molecule type" value="Genomic_DNA"/>
</dbReference>
<evidence type="ECO:0000256" key="20">
    <source>
        <dbReference type="RuleBase" id="RU362117"/>
    </source>
</evidence>
<dbReference type="PANTHER" id="PTHR19271">
    <property type="entry name" value="CYTOCHROME B"/>
    <property type="match status" value="1"/>
</dbReference>
<keyword evidence="8 20" id="KW-0812">Transmembrane</keyword>
<feature type="transmembrane region" description="Helical" evidence="20">
    <location>
        <begin position="77"/>
        <end position="98"/>
    </location>
</feature>
<geneLocation type="mitochondrion" evidence="23"/>
<dbReference type="SUPFAM" id="SSF81648">
    <property type="entry name" value="a domain/subunit of cytochrome bc1 complex (Ubiquinol-cytochrome c reductase)"/>
    <property type="match status" value="1"/>
</dbReference>
<feature type="transmembrane region" description="Helical" evidence="20">
    <location>
        <begin position="319"/>
        <end position="340"/>
    </location>
</feature>
<keyword evidence="9 19" id="KW-0479">Metal-binding</keyword>
<evidence type="ECO:0000259" key="21">
    <source>
        <dbReference type="PROSITE" id="PS51002"/>
    </source>
</evidence>
<feature type="domain" description="Cytochrome b/b6 C-terminal region profile" evidence="22">
    <location>
        <begin position="210"/>
        <end position="379"/>
    </location>
</feature>
<evidence type="ECO:0000256" key="4">
    <source>
        <dbReference type="ARBA" id="ARBA00013531"/>
    </source>
</evidence>
<evidence type="ECO:0000256" key="18">
    <source>
        <dbReference type="PIRSR" id="PIRSR038885-1"/>
    </source>
</evidence>
<evidence type="ECO:0000256" key="11">
    <source>
        <dbReference type="ARBA" id="ARBA00022982"/>
    </source>
</evidence>
<evidence type="ECO:0000256" key="15">
    <source>
        <dbReference type="ARBA" id="ARBA00023128"/>
    </source>
</evidence>
<keyword evidence="16 20" id="KW-0472">Membrane</keyword>
<name>K4NRD0_NOCAL</name>
<dbReference type="InterPro" id="IPR005797">
    <property type="entry name" value="Cyt_b/b6_N"/>
</dbReference>
<dbReference type="GO" id="GO:0006122">
    <property type="term" value="P:mitochondrial electron transport, ubiquinol to cytochrome c"/>
    <property type="evidence" value="ECO:0007669"/>
    <property type="project" value="UniProtKB-ARBA"/>
</dbReference>
<feature type="binding site" description="axial binding residue" evidence="19">
    <location>
        <position position="182"/>
    </location>
    <ligand>
        <name>heme b</name>
        <dbReference type="ChEBI" id="CHEBI:60344"/>
        <label>b562</label>
    </ligand>
    <ligandPart>
        <name>Fe</name>
        <dbReference type="ChEBI" id="CHEBI:18248"/>
    </ligandPart>
</feature>
<dbReference type="GO" id="GO:0005743">
    <property type="term" value="C:mitochondrial inner membrane"/>
    <property type="evidence" value="ECO:0007669"/>
    <property type="project" value="UniProtKB-SubCell"/>
</dbReference>
<feature type="transmembrane region" description="Helical" evidence="20">
    <location>
        <begin position="140"/>
        <end position="158"/>
    </location>
</feature>
<evidence type="ECO:0000256" key="1">
    <source>
        <dbReference type="ARBA" id="ARBA00002566"/>
    </source>
</evidence>
<dbReference type="GO" id="GO:0008121">
    <property type="term" value="F:quinol-cytochrome-c reductase activity"/>
    <property type="evidence" value="ECO:0007669"/>
    <property type="project" value="InterPro"/>
</dbReference>
<feature type="binding site" description="axial binding residue" evidence="19">
    <location>
        <position position="83"/>
    </location>
    <ligand>
        <name>heme b</name>
        <dbReference type="ChEBI" id="CHEBI:60344"/>
        <label>b562</label>
    </ligand>
    <ligandPart>
        <name>Fe</name>
        <dbReference type="ChEBI" id="CHEBI:18248"/>
    </ligandPart>
</feature>
<dbReference type="PIRSF" id="PIRSF038885">
    <property type="entry name" value="COB"/>
    <property type="match status" value="1"/>
</dbReference>
<accession>K4NRD0</accession>
<gene>
    <name evidence="23" type="primary">CYTB</name>
</gene>
<keyword evidence="13 19" id="KW-0408">Iron</keyword>
<comment type="similarity">
    <text evidence="17 20">Belongs to the cytochrome b family.</text>
</comment>
<dbReference type="InterPro" id="IPR048259">
    <property type="entry name" value="Cytochrome_b_N_euk/bac"/>
</dbReference>
<dbReference type="InterPro" id="IPR016174">
    <property type="entry name" value="Di-haem_cyt_TM"/>
</dbReference>
<dbReference type="CDD" id="cd00284">
    <property type="entry name" value="Cytochrome_b_N"/>
    <property type="match status" value="1"/>
</dbReference>
<keyword evidence="11 20" id="KW-0249">Electron transport</keyword>
<comment type="cofactor">
    <cofactor evidence="19">
        <name>heme</name>
        <dbReference type="ChEBI" id="CHEBI:30413"/>
    </cofactor>
    <text evidence="19">Binds 2 heme groups non-covalently.</text>
</comment>
<feature type="transmembrane region" description="Helical" evidence="20">
    <location>
        <begin position="229"/>
        <end position="246"/>
    </location>
</feature>
<evidence type="ECO:0000256" key="10">
    <source>
        <dbReference type="ARBA" id="ARBA00022792"/>
    </source>
</evidence>
<dbReference type="SUPFAM" id="SSF81342">
    <property type="entry name" value="Transmembrane di-heme cytochromes"/>
    <property type="match status" value="1"/>
</dbReference>
<keyword evidence="7 20" id="KW-0679">Respiratory chain</keyword>
<dbReference type="AlphaFoldDB" id="K4NRD0"/>
<comment type="function">
    <text evidence="1 20">Component of the ubiquinol-cytochrome c reductase complex (complex III or cytochrome b-c1 complex) that is part of the mitochondrial respiratory chain. The b-c1 complex mediates electron transfer from ubiquinol to cytochrome c. Contributes to the generation of a proton gradient across the mitochondrial membrane that is then used for ATP synthesis.</text>
</comment>
<feature type="transmembrane region" description="Helical" evidence="20">
    <location>
        <begin position="30"/>
        <end position="56"/>
    </location>
</feature>
<dbReference type="PROSITE" id="PS51002">
    <property type="entry name" value="CYTB_NTER"/>
    <property type="match status" value="1"/>
</dbReference>
<comment type="subcellular location">
    <subcellularLocation>
        <location evidence="2">Mitochondrion inner membrane</location>
        <topology evidence="2">Multi-pass membrane protein</topology>
    </subcellularLocation>
</comment>
<feature type="transmembrane region" description="Helical" evidence="20">
    <location>
        <begin position="113"/>
        <end position="133"/>
    </location>
</feature>
<evidence type="ECO:0000256" key="13">
    <source>
        <dbReference type="ARBA" id="ARBA00023004"/>
    </source>
</evidence>
<dbReference type="GO" id="GO:0016491">
    <property type="term" value="F:oxidoreductase activity"/>
    <property type="evidence" value="ECO:0007669"/>
    <property type="project" value="UniProtKB-UniRule"/>
</dbReference>
<keyword evidence="6 19" id="KW-0349">Heme</keyword>
<evidence type="ECO:0000256" key="16">
    <source>
        <dbReference type="ARBA" id="ARBA00023136"/>
    </source>
</evidence>
<evidence type="ECO:0000256" key="17">
    <source>
        <dbReference type="ARBA" id="ARBA00061233"/>
    </source>
</evidence>
<dbReference type="PROSITE" id="PS51003">
    <property type="entry name" value="CYTB_CTER"/>
    <property type="match status" value="1"/>
</dbReference>
<keyword evidence="12 20" id="KW-1133">Transmembrane helix</keyword>
<evidence type="ECO:0000256" key="3">
    <source>
        <dbReference type="ARBA" id="ARBA00011088"/>
    </source>
</evidence>
<feature type="binding site" description="axial binding residue" evidence="19">
    <location>
        <position position="196"/>
    </location>
    <ligand>
        <name>heme b</name>
        <dbReference type="ChEBI" id="CHEBI:60344"/>
        <label>b566</label>
    </ligand>
    <ligandPart>
        <name>Fe</name>
        <dbReference type="ChEBI" id="CHEBI:18248"/>
    </ligandPart>
</feature>
<dbReference type="GO" id="GO:0045275">
    <property type="term" value="C:respiratory chain complex III"/>
    <property type="evidence" value="ECO:0007669"/>
    <property type="project" value="InterPro"/>
</dbReference>
<dbReference type="InterPro" id="IPR036150">
    <property type="entry name" value="Cyt_b/b6_C_sf"/>
</dbReference>
<evidence type="ECO:0000259" key="22">
    <source>
        <dbReference type="PROSITE" id="PS51003"/>
    </source>
</evidence>
<keyword evidence="14" id="KW-0830">Ubiquinone</keyword>
<dbReference type="GO" id="GO:0046872">
    <property type="term" value="F:metal ion binding"/>
    <property type="evidence" value="ECO:0007669"/>
    <property type="project" value="UniProtKB-UniRule"/>
</dbReference>
<evidence type="ECO:0000256" key="8">
    <source>
        <dbReference type="ARBA" id="ARBA00022692"/>
    </source>
</evidence>
<comment type="cofactor">
    <cofactor evidence="20">
        <name>heme b</name>
        <dbReference type="ChEBI" id="CHEBI:60344"/>
    </cofactor>
    <text evidence="20">Binds 2 heme groups non-covalently.</text>
</comment>
<feature type="domain" description="Cytochrome b/b6 N-terminal region profile" evidence="21">
    <location>
        <begin position="1"/>
        <end position="209"/>
    </location>
</feature>
<feature type="transmembrane region" description="Helical" evidence="20">
    <location>
        <begin position="346"/>
        <end position="372"/>
    </location>
</feature>
<comment type="subunit">
    <text evidence="3">The cytochrome bc1 complex contains 11 subunits: 3 respiratory subunits (MT-CYB, CYC1 and UQCRFS1), 2 core proteins (UQCRC1 and UQCRC2) and 6 low-molecular weight proteins (UQCRH/QCR6, UQCRB/QCR7, UQCRQ/QCR8, UQCR10/QCR9, UQCR11/QCR10 and a cleavage product of UQCRFS1). This cytochrome bc1 complex then forms a dimer.</text>
</comment>
<organism evidence="23">
    <name type="scientific">Noctilio albiventris</name>
    <name type="common">Lesser bulldog bat</name>
    <dbReference type="NCBI Taxonomy" id="94962"/>
    <lineage>
        <taxon>Eukaryota</taxon>
        <taxon>Metazoa</taxon>
        <taxon>Chordata</taxon>
        <taxon>Craniata</taxon>
        <taxon>Vertebrata</taxon>
        <taxon>Euteleostomi</taxon>
        <taxon>Mammalia</taxon>
        <taxon>Eutheria</taxon>
        <taxon>Laurasiatheria</taxon>
        <taxon>Chiroptera</taxon>
        <taxon>Yangochiroptera</taxon>
        <taxon>Noctilionidae</taxon>
        <taxon>Noctilio</taxon>
    </lineage>
</organism>
<feature type="binding site" evidence="18">
    <location>
        <position position="201"/>
    </location>
    <ligand>
        <name>a ubiquinone</name>
        <dbReference type="ChEBI" id="CHEBI:16389"/>
    </ligand>
</feature>
<feature type="binding site" description="axial binding residue" evidence="19">
    <location>
        <position position="97"/>
    </location>
    <ligand>
        <name>heme b</name>
        <dbReference type="ChEBI" id="CHEBI:60344"/>
        <label>b566</label>
    </ligand>
    <ligandPart>
        <name>Fe</name>
        <dbReference type="ChEBI" id="CHEBI:18248"/>
    </ligandPart>
</feature>
<evidence type="ECO:0000256" key="14">
    <source>
        <dbReference type="ARBA" id="ARBA00023075"/>
    </source>
</evidence>
<evidence type="ECO:0000256" key="9">
    <source>
        <dbReference type="ARBA" id="ARBA00022723"/>
    </source>
</evidence>
<sequence>MTNLRKSHPILKIINSSLVDLPVPVSISSWWNFGSLLMACLAVQILTGLFLAMHYTSDTATAFNSVTHICRDVNYGWIIRYLHANGASMFFICLYLHVGRGLYYGSYLYSETWNIGILLLFATMATAFMGYVLPWGQMSFWGATVITNLLSAIPYMGTDLVQWIWGGFSVDKATLTRFFAFHFLLPFIIAALAMVHLLFLHETGSNNPTGIPSDTDMIPFHPYHTIKDILGLMLMLSVLSALVLFSPDLLGDPDNYTPANPLNTPPHIKPEWYFLFAYAILRSIPNKLGGVLALVLSILILAVIPFLHTSKQRSMMFRPLSQCLFWILTSDLLILTWIGGQPVEHPYIIIGQVASIMYFTIILIIMPLTSLLENHLLKW</sequence>
<dbReference type="InterPro" id="IPR030689">
    <property type="entry name" value="Cytochrome_b"/>
</dbReference>
<dbReference type="FunFam" id="1.20.810.10:FF:000002">
    <property type="entry name" value="Cytochrome b"/>
    <property type="match status" value="1"/>
</dbReference>